<comment type="similarity">
    <text evidence="2">Belongs to the FlgN family.</text>
</comment>
<protein>
    <submittedName>
        <fullName evidence="5">Flagellar export chaperone FlgN</fullName>
    </submittedName>
</protein>
<keyword evidence="5" id="KW-0966">Cell projection</keyword>
<gene>
    <name evidence="5" type="primary">flgN</name>
    <name evidence="5" type="ORF">P0M35_03645</name>
</gene>
<dbReference type="Gene3D" id="1.20.58.300">
    <property type="entry name" value="FlgN-like"/>
    <property type="match status" value="1"/>
</dbReference>
<keyword evidence="5" id="KW-0969">Cilium</keyword>
<dbReference type="InterPro" id="IPR036679">
    <property type="entry name" value="FlgN-like_sf"/>
</dbReference>
<keyword evidence="4" id="KW-0175">Coiled coil</keyword>
<evidence type="ECO:0000256" key="1">
    <source>
        <dbReference type="ARBA" id="ARBA00002397"/>
    </source>
</evidence>
<comment type="caution">
    <text evidence="5">The sequence shown here is derived from an EMBL/GenBank/DDBJ whole genome shotgun (WGS) entry which is preliminary data.</text>
</comment>
<evidence type="ECO:0000313" key="5">
    <source>
        <dbReference type="EMBL" id="MDF1611230.1"/>
    </source>
</evidence>
<proteinExistence type="inferred from homology"/>
<evidence type="ECO:0000256" key="3">
    <source>
        <dbReference type="ARBA" id="ARBA00022795"/>
    </source>
</evidence>
<dbReference type="Pfam" id="PF05130">
    <property type="entry name" value="FlgN"/>
    <property type="match status" value="1"/>
</dbReference>
<feature type="coiled-coil region" evidence="4">
    <location>
        <begin position="3"/>
        <end position="34"/>
    </location>
</feature>
<organism evidence="5 6">
    <name type="scientific">Stygiobacter electus</name>
    <dbReference type="NCBI Taxonomy" id="3032292"/>
    <lineage>
        <taxon>Bacteria</taxon>
        <taxon>Pseudomonadati</taxon>
        <taxon>Ignavibacteriota</taxon>
        <taxon>Ignavibacteria</taxon>
        <taxon>Ignavibacteriales</taxon>
        <taxon>Melioribacteraceae</taxon>
        <taxon>Stygiobacter</taxon>
    </lineage>
</organism>
<dbReference type="AlphaFoldDB" id="A0AAE3P1S6"/>
<reference evidence="5" key="1">
    <citation type="submission" date="2023-03" db="EMBL/GenBank/DDBJ databases">
        <title>Stygiobacter electus gen. nov., sp. nov., facultatively anaerobic thermotolerant bacterium of the class Ignavibacteria from a well of Yessentuki mineral water deposit.</title>
        <authorList>
            <person name="Podosokorskaya O.A."/>
            <person name="Elcheninov A.G."/>
            <person name="Petrova N.F."/>
            <person name="Zavarzina D.G."/>
            <person name="Kublanov I.V."/>
            <person name="Merkel A.Y."/>
        </authorList>
    </citation>
    <scope>NUCLEOTIDE SEQUENCE</scope>
    <source>
        <strain evidence="5">09-Me</strain>
    </source>
</reference>
<accession>A0AAE3P1S6</accession>
<dbReference type="EMBL" id="JARGDL010000003">
    <property type="protein sequence ID" value="MDF1611230.1"/>
    <property type="molecule type" value="Genomic_DNA"/>
</dbReference>
<keyword evidence="3" id="KW-1005">Bacterial flagellum biogenesis</keyword>
<keyword evidence="6" id="KW-1185">Reference proteome</keyword>
<keyword evidence="5" id="KW-0282">Flagellum</keyword>
<sequence length="150" mass="17423">MKVKELIESLKTQNNNLTELLNSLEKQKEAIINNDFILIETSISEEQKSLSKVEKEEANRKKIVGELIKENNLSIKNFSLDEIIKSSPKLFEKDLKEIQQLRKSLKTKAEKVKRINSQLKDVIEFSRNLIKETMMIVAQKNKKGIVNKRV</sequence>
<comment type="function">
    <text evidence="1">Required for the efficient initiation of filament assembly.</text>
</comment>
<dbReference type="RefSeq" id="WP_321534996.1">
    <property type="nucleotide sequence ID" value="NZ_JARGDL010000003.1"/>
</dbReference>
<evidence type="ECO:0000256" key="4">
    <source>
        <dbReference type="SAM" id="Coils"/>
    </source>
</evidence>
<dbReference type="GO" id="GO:0044780">
    <property type="term" value="P:bacterial-type flagellum assembly"/>
    <property type="evidence" value="ECO:0007669"/>
    <property type="project" value="InterPro"/>
</dbReference>
<dbReference type="InterPro" id="IPR007809">
    <property type="entry name" value="FlgN-like"/>
</dbReference>
<evidence type="ECO:0000313" key="6">
    <source>
        <dbReference type="Proteomes" id="UP001221302"/>
    </source>
</evidence>
<name>A0AAE3P1S6_9BACT</name>
<dbReference type="SUPFAM" id="SSF140566">
    <property type="entry name" value="FlgN-like"/>
    <property type="match status" value="1"/>
</dbReference>
<evidence type="ECO:0000256" key="2">
    <source>
        <dbReference type="ARBA" id="ARBA00007703"/>
    </source>
</evidence>
<dbReference type="Proteomes" id="UP001221302">
    <property type="component" value="Unassembled WGS sequence"/>
</dbReference>